<dbReference type="InterPro" id="IPR054188">
    <property type="entry name" value="DUF6893"/>
</dbReference>
<name>A0A918U0T1_STRCJ</name>
<proteinExistence type="predicted"/>
<accession>A0A918U0T1</accession>
<evidence type="ECO:0000313" key="2">
    <source>
        <dbReference type="Proteomes" id="UP000646244"/>
    </source>
</evidence>
<dbReference type="EMBL" id="BMVB01000044">
    <property type="protein sequence ID" value="GHC74017.1"/>
    <property type="molecule type" value="Genomic_DNA"/>
</dbReference>
<evidence type="ECO:0000313" key="1">
    <source>
        <dbReference type="EMBL" id="GHC74017.1"/>
    </source>
</evidence>
<reference evidence="1" key="1">
    <citation type="journal article" date="2014" name="Int. J. Syst. Evol. Microbiol.">
        <title>Complete genome sequence of Corynebacterium casei LMG S-19264T (=DSM 44701T), isolated from a smear-ripened cheese.</title>
        <authorList>
            <consortium name="US DOE Joint Genome Institute (JGI-PGF)"/>
            <person name="Walter F."/>
            <person name="Albersmeier A."/>
            <person name="Kalinowski J."/>
            <person name="Ruckert C."/>
        </authorList>
    </citation>
    <scope>NUCLEOTIDE SEQUENCE</scope>
    <source>
        <strain evidence="1">JCM 4633</strain>
    </source>
</reference>
<protein>
    <submittedName>
        <fullName evidence="1">Uncharacterized protein</fullName>
    </submittedName>
</protein>
<dbReference type="Proteomes" id="UP000646244">
    <property type="component" value="Unassembled WGS sequence"/>
</dbReference>
<comment type="caution">
    <text evidence="1">The sequence shown here is derived from an EMBL/GenBank/DDBJ whole genome shotgun (WGS) entry which is preliminary data.</text>
</comment>
<sequence>MQNGIFIPASVVRIAVGALAAALVAAIAFSAPDAVRYFKMEKM</sequence>
<organism evidence="1 2">
    <name type="scientific">Streptomyces cinnamoneus</name>
    <name type="common">Streptoverticillium cinnamoneum</name>
    <dbReference type="NCBI Taxonomy" id="53446"/>
    <lineage>
        <taxon>Bacteria</taxon>
        <taxon>Bacillati</taxon>
        <taxon>Actinomycetota</taxon>
        <taxon>Actinomycetes</taxon>
        <taxon>Kitasatosporales</taxon>
        <taxon>Streptomycetaceae</taxon>
        <taxon>Streptomyces</taxon>
        <taxon>Streptomyces cinnamoneus group</taxon>
    </lineage>
</organism>
<dbReference type="AlphaFoldDB" id="A0A918U0T1"/>
<gene>
    <name evidence="1" type="ORF">GCM10010507_61670</name>
</gene>
<dbReference type="RefSeq" id="WP_268249647.1">
    <property type="nucleotide sequence ID" value="NZ_BMVB01000044.1"/>
</dbReference>
<dbReference type="Pfam" id="PF21833">
    <property type="entry name" value="DUF6893"/>
    <property type="match status" value="1"/>
</dbReference>
<reference evidence="1" key="2">
    <citation type="submission" date="2020-09" db="EMBL/GenBank/DDBJ databases">
        <authorList>
            <person name="Sun Q."/>
            <person name="Ohkuma M."/>
        </authorList>
    </citation>
    <scope>NUCLEOTIDE SEQUENCE</scope>
    <source>
        <strain evidence="1">JCM 4633</strain>
    </source>
</reference>